<proteinExistence type="predicted"/>
<accession>A0ABN7VBS8</accession>
<dbReference type="EMBL" id="CAJVQB010012262">
    <property type="protein sequence ID" value="CAG8754155.1"/>
    <property type="molecule type" value="Genomic_DNA"/>
</dbReference>
<name>A0ABN7VBS8_GIGMA</name>
<evidence type="ECO:0000313" key="1">
    <source>
        <dbReference type="EMBL" id="CAG8754155.1"/>
    </source>
</evidence>
<comment type="caution">
    <text evidence="1">The sequence shown here is derived from an EMBL/GenBank/DDBJ whole genome shotgun (WGS) entry which is preliminary data.</text>
</comment>
<feature type="non-terminal residue" evidence="1">
    <location>
        <position position="1"/>
    </location>
</feature>
<gene>
    <name evidence="1" type="ORF">GMARGA_LOCUS16731</name>
</gene>
<protein>
    <submittedName>
        <fullName evidence="1">19571_t:CDS:1</fullName>
    </submittedName>
</protein>
<feature type="non-terminal residue" evidence="1">
    <location>
        <position position="73"/>
    </location>
</feature>
<sequence>MNQPMALNQFINQPVNQAIRGQPLRPQNASIQSYNNLTANQKYENLTKGTDPFVNHRLDLLVIWVYQDNPVYL</sequence>
<reference evidence="1 2" key="1">
    <citation type="submission" date="2021-06" db="EMBL/GenBank/DDBJ databases">
        <authorList>
            <person name="Kallberg Y."/>
            <person name="Tangrot J."/>
            <person name="Rosling A."/>
        </authorList>
    </citation>
    <scope>NUCLEOTIDE SEQUENCE [LARGE SCALE GENOMIC DNA]</scope>
    <source>
        <strain evidence="1 2">120-4 pot B 10/14</strain>
    </source>
</reference>
<dbReference type="Proteomes" id="UP000789901">
    <property type="component" value="Unassembled WGS sequence"/>
</dbReference>
<keyword evidence="2" id="KW-1185">Reference proteome</keyword>
<organism evidence="1 2">
    <name type="scientific">Gigaspora margarita</name>
    <dbReference type="NCBI Taxonomy" id="4874"/>
    <lineage>
        <taxon>Eukaryota</taxon>
        <taxon>Fungi</taxon>
        <taxon>Fungi incertae sedis</taxon>
        <taxon>Mucoromycota</taxon>
        <taxon>Glomeromycotina</taxon>
        <taxon>Glomeromycetes</taxon>
        <taxon>Diversisporales</taxon>
        <taxon>Gigasporaceae</taxon>
        <taxon>Gigaspora</taxon>
    </lineage>
</organism>
<evidence type="ECO:0000313" key="2">
    <source>
        <dbReference type="Proteomes" id="UP000789901"/>
    </source>
</evidence>